<dbReference type="Pfam" id="PF13578">
    <property type="entry name" value="Methyltransf_24"/>
    <property type="match status" value="1"/>
</dbReference>
<evidence type="ECO:0000313" key="2">
    <source>
        <dbReference type="Proteomes" id="UP001597237"/>
    </source>
</evidence>
<name>A0ABW4N1N8_9CAUL</name>
<organism evidence="1 2">
    <name type="scientific">Phenylobacterium terrae</name>
    <dbReference type="NCBI Taxonomy" id="2665495"/>
    <lineage>
        <taxon>Bacteria</taxon>
        <taxon>Pseudomonadati</taxon>
        <taxon>Pseudomonadota</taxon>
        <taxon>Alphaproteobacteria</taxon>
        <taxon>Caulobacterales</taxon>
        <taxon>Caulobacteraceae</taxon>
        <taxon>Phenylobacterium</taxon>
    </lineage>
</organism>
<accession>A0ABW4N1N8</accession>
<proteinExistence type="predicted"/>
<protein>
    <submittedName>
        <fullName evidence="1">Class I SAM-dependent methyltransferase</fullName>
        <ecNumber evidence="1">2.1.1.-</ecNumber>
    </submittedName>
</protein>
<evidence type="ECO:0000313" key="1">
    <source>
        <dbReference type="EMBL" id="MFD1783906.1"/>
    </source>
</evidence>
<sequence>MANAPLPPELRTYLAVGFERLAEHQLTLAGMLFERVLAGAPDHAEALRGLGITLFRKGRGEEAVARLRRAAELGGAEASGDLAVALQRLGQGEAAAQAWRSAGRAGPLPPDAAFSVERAEQGFKLFDYGYTAKIRWGEGRPSHPQLAETIGAGRARYRALLDGLGEIHPDLETIPLGGDNRLARPFWLNAWFASLDAMALMHMLRAGNPALFLEIGSGFSTMFAREAVRRYGLRTRLVSIDPQPRAEIDALCDETVRRPLEDCDLSIFDRLEAGDILFLDSSHRCFQGSDVTVFFLEILPRLKSGVIVHIHDVYLPDDYVSGHVRRIWNEQYLLGVLLLFGQGFEILFPSWFVTQDPELSQLAAERICKGALKDVSLFGASFWMRKA</sequence>
<comment type="caution">
    <text evidence="1">The sequence shown here is derived from an EMBL/GenBank/DDBJ whole genome shotgun (WGS) entry which is preliminary data.</text>
</comment>
<dbReference type="InterPro" id="IPR029063">
    <property type="entry name" value="SAM-dependent_MTases_sf"/>
</dbReference>
<dbReference type="RefSeq" id="WP_377282904.1">
    <property type="nucleotide sequence ID" value="NZ_JBHRSI010000008.1"/>
</dbReference>
<dbReference type="Gene3D" id="3.40.50.150">
    <property type="entry name" value="Vaccinia Virus protein VP39"/>
    <property type="match status" value="1"/>
</dbReference>
<dbReference type="GO" id="GO:0008168">
    <property type="term" value="F:methyltransferase activity"/>
    <property type="evidence" value="ECO:0007669"/>
    <property type="project" value="UniProtKB-KW"/>
</dbReference>
<dbReference type="Gene3D" id="1.25.40.10">
    <property type="entry name" value="Tetratricopeptide repeat domain"/>
    <property type="match status" value="1"/>
</dbReference>
<dbReference type="Pfam" id="PF14559">
    <property type="entry name" value="TPR_19"/>
    <property type="match status" value="1"/>
</dbReference>
<keyword evidence="1" id="KW-0808">Transferase</keyword>
<keyword evidence="2" id="KW-1185">Reference proteome</keyword>
<dbReference type="SUPFAM" id="SSF48452">
    <property type="entry name" value="TPR-like"/>
    <property type="match status" value="1"/>
</dbReference>
<dbReference type="EC" id="2.1.1.-" evidence="1"/>
<dbReference type="Proteomes" id="UP001597237">
    <property type="component" value="Unassembled WGS sequence"/>
</dbReference>
<reference evidence="2" key="1">
    <citation type="journal article" date="2019" name="Int. J. Syst. Evol. Microbiol.">
        <title>The Global Catalogue of Microorganisms (GCM) 10K type strain sequencing project: providing services to taxonomists for standard genome sequencing and annotation.</title>
        <authorList>
            <consortium name="The Broad Institute Genomics Platform"/>
            <consortium name="The Broad Institute Genome Sequencing Center for Infectious Disease"/>
            <person name="Wu L."/>
            <person name="Ma J."/>
        </authorList>
    </citation>
    <scope>NUCLEOTIDE SEQUENCE [LARGE SCALE GENOMIC DNA]</scope>
    <source>
        <strain evidence="2">DFY28</strain>
    </source>
</reference>
<dbReference type="SUPFAM" id="SSF53335">
    <property type="entry name" value="S-adenosyl-L-methionine-dependent methyltransferases"/>
    <property type="match status" value="1"/>
</dbReference>
<dbReference type="GO" id="GO:0032259">
    <property type="term" value="P:methylation"/>
    <property type="evidence" value="ECO:0007669"/>
    <property type="project" value="UniProtKB-KW"/>
</dbReference>
<dbReference type="EMBL" id="JBHUEY010000001">
    <property type="protein sequence ID" value="MFD1783906.1"/>
    <property type="molecule type" value="Genomic_DNA"/>
</dbReference>
<keyword evidence="1" id="KW-0489">Methyltransferase</keyword>
<gene>
    <name evidence="1" type="ORF">ACFSC0_10925</name>
</gene>
<dbReference type="InterPro" id="IPR011990">
    <property type="entry name" value="TPR-like_helical_dom_sf"/>
</dbReference>